<protein>
    <submittedName>
        <fullName evidence="1">Uncharacterized protein</fullName>
    </submittedName>
</protein>
<dbReference type="AlphaFoldDB" id="A0AAW7XD40"/>
<feature type="non-terminal residue" evidence="1">
    <location>
        <position position="76"/>
    </location>
</feature>
<dbReference type="Gene3D" id="1.25.40.390">
    <property type="match status" value="1"/>
</dbReference>
<name>A0AAW7XD40_9GAMM</name>
<dbReference type="RefSeq" id="WP_303494888.1">
    <property type="nucleotide sequence ID" value="NZ_JAUOPB010000691.1"/>
</dbReference>
<feature type="non-terminal residue" evidence="1">
    <location>
        <position position="1"/>
    </location>
</feature>
<evidence type="ECO:0000313" key="1">
    <source>
        <dbReference type="EMBL" id="MDO6425364.1"/>
    </source>
</evidence>
<gene>
    <name evidence="1" type="ORF">Q4521_23025</name>
</gene>
<dbReference type="InterPro" id="IPR011990">
    <property type="entry name" value="TPR-like_helical_dom_sf"/>
</dbReference>
<dbReference type="EMBL" id="JAUOPB010000691">
    <property type="protein sequence ID" value="MDO6425364.1"/>
    <property type="molecule type" value="Genomic_DNA"/>
</dbReference>
<dbReference type="SUPFAM" id="SSF48452">
    <property type="entry name" value="TPR-like"/>
    <property type="match status" value="1"/>
</dbReference>
<comment type="caution">
    <text evidence="1">The sequence shown here is derived from an EMBL/GenBank/DDBJ whole genome shotgun (WGS) entry which is preliminary data.</text>
</comment>
<reference evidence="1" key="1">
    <citation type="submission" date="2023-07" db="EMBL/GenBank/DDBJ databases">
        <title>Genome content predicts the carbon catabolic preferences of heterotrophic bacteria.</title>
        <authorList>
            <person name="Gralka M."/>
        </authorList>
    </citation>
    <scope>NUCLEOTIDE SEQUENCE</scope>
    <source>
        <strain evidence="1">I3M17_2</strain>
    </source>
</reference>
<sequence>VYGLLARMYLYMENWQKAIDYASLVIDSTSLSEGQDYLDMFLKIENDDESLFKLNGNLKTPYLNKFYTLEAPLAIA</sequence>
<organism evidence="1 2">
    <name type="scientific">Saccharophagus degradans</name>
    <dbReference type="NCBI Taxonomy" id="86304"/>
    <lineage>
        <taxon>Bacteria</taxon>
        <taxon>Pseudomonadati</taxon>
        <taxon>Pseudomonadota</taxon>
        <taxon>Gammaproteobacteria</taxon>
        <taxon>Cellvibrionales</taxon>
        <taxon>Cellvibrionaceae</taxon>
        <taxon>Saccharophagus</taxon>
    </lineage>
</organism>
<proteinExistence type="predicted"/>
<accession>A0AAW7XD40</accession>
<evidence type="ECO:0000313" key="2">
    <source>
        <dbReference type="Proteomes" id="UP001169760"/>
    </source>
</evidence>
<dbReference type="Proteomes" id="UP001169760">
    <property type="component" value="Unassembled WGS sequence"/>
</dbReference>